<keyword evidence="1" id="KW-0808">Transferase</keyword>
<dbReference type="InterPro" id="IPR000182">
    <property type="entry name" value="GNAT_dom"/>
</dbReference>
<dbReference type="CDD" id="cd04301">
    <property type="entry name" value="NAT_SF"/>
    <property type="match status" value="1"/>
</dbReference>
<dbReference type="PROSITE" id="PS51186">
    <property type="entry name" value="GNAT"/>
    <property type="match status" value="1"/>
</dbReference>
<gene>
    <name evidence="4" type="ORF">HEB94_001925</name>
</gene>
<evidence type="ECO:0000256" key="2">
    <source>
        <dbReference type="ARBA" id="ARBA00023315"/>
    </source>
</evidence>
<evidence type="ECO:0000313" key="5">
    <source>
        <dbReference type="Proteomes" id="UP000638648"/>
    </source>
</evidence>
<dbReference type="AlphaFoldDB" id="A0A927MRS4"/>
<dbReference type="GO" id="GO:0016747">
    <property type="term" value="F:acyltransferase activity, transferring groups other than amino-acyl groups"/>
    <property type="evidence" value="ECO:0007669"/>
    <property type="project" value="InterPro"/>
</dbReference>
<feature type="domain" description="N-acetyltransferase" evidence="3">
    <location>
        <begin position="120"/>
        <end position="255"/>
    </location>
</feature>
<evidence type="ECO:0000259" key="3">
    <source>
        <dbReference type="PROSITE" id="PS51186"/>
    </source>
</evidence>
<dbReference type="RefSeq" id="WP_192749474.1">
    <property type="nucleotide sequence ID" value="NZ_BAABJL010000030.1"/>
</dbReference>
<dbReference type="PANTHER" id="PTHR43877">
    <property type="entry name" value="AMINOALKYLPHOSPHONATE N-ACETYLTRANSFERASE-RELATED-RELATED"/>
    <property type="match status" value="1"/>
</dbReference>
<evidence type="ECO:0000313" key="4">
    <source>
        <dbReference type="EMBL" id="MBE1605077.1"/>
    </source>
</evidence>
<keyword evidence="2" id="KW-0012">Acyltransferase</keyword>
<dbReference type="InterPro" id="IPR016181">
    <property type="entry name" value="Acyl_CoA_acyltransferase"/>
</dbReference>
<name>A0A927MRS4_9ACTN</name>
<proteinExistence type="predicted"/>
<dbReference type="EMBL" id="JADBEM010000001">
    <property type="protein sequence ID" value="MBE1605077.1"/>
    <property type="molecule type" value="Genomic_DNA"/>
</dbReference>
<keyword evidence="5" id="KW-1185">Reference proteome</keyword>
<protein>
    <submittedName>
        <fullName evidence="4">Ribosomal protein S18 acetylase RimI-like enzyme</fullName>
    </submittedName>
</protein>
<keyword evidence="4" id="KW-0689">Ribosomal protein</keyword>
<sequence length="255" mass="26856">MDTNVQSFAVANLRRRPVVVETAIFVAGFDPSTTSPFINYATPVPGAEPTGRDVSALIEAFRERGLKPRLEFAPDTAPTVEPALRAAGFSVEEVHEYLVCTPATLAMPRAVDGSVPGPLVEIPSTDKDYTSIDGALSEAFSGEFASSPEGAARLRRLQEAGGAVRFVRADDGTCAGAASCSAPAVGTTELAGVGTRPAHRRRGIAAAVTASVTEAMFAQGARSVWLEFSGDGSRRIYESLGYQPRGTRLYMALES</sequence>
<dbReference type="Pfam" id="PF00583">
    <property type="entry name" value="Acetyltransf_1"/>
    <property type="match status" value="1"/>
</dbReference>
<reference evidence="4" key="1">
    <citation type="submission" date="2020-10" db="EMBL/GenBank/DDBJ databases">
        <title>Sequencing the genomes of 1000 actinobacteria strains.</title>
        <authorList>
            <person name="Klenk H.-P."/>
        </authorList>
    </citation>
    <scope>NUCLEOTIDE SEQUENCE</scope>
    <source>
        <strain evidence="4">DSM 45354</strain>
    </source>
</reference>
<dbReference type="SUPFAM" id="SSF55729">
    <property type="entry name" value="Acyl-CoA N-acyltransferases (Nat)"/>
    <property type="match status" value="1"/>
</dbReference>
<evidence type="ECO:0000256" key="1">
    <source>
        <dbReference type="ARBA" id="ARBA00022679"/>
    </source>
</evidence>
<dbReference type="Proteomes" id="UP000638648">
    <property type="component" value="Unassembled WGS sequence"/>
</dbReference>
<dbReference type="GO" id="GO:0005840">
    <property type="term" value="C:ribosome"/>
    <property type="evidence" value="ECO:0007669"/>
    <property type="project" value="UniProtKB-KW"/>
</dbReference>
<keyword evidence="4" id="KW-0687">Ribonucleoprotein</keyword>
<dbReference type="InterPro" id="IPR050832">
    <property type="entry name" value="Bact_Acetyltransf"/>
</dbReference>
<comment type="caution">
    <text evidence="4">The sequence shown here is derived from an EMBL/GenBank/DDBJ whole genome shotgun (WGS) entry which is preliminary data.</text>
</comment>
<accession>A0A927MRS4</accession>
<organism evidence="4 5">
    <name type="scientific">Actinopolymorpha pittospori</name>
    <dbReference type="NCBI Taxonomy" id="648752"/>
    <lineage>
        <taxon>Bacteria</taxon>
        <taxon>Bacillati</taxon>
        <taxon>Actinomycetota</taxon>
        <taxon>Actinomycetes</taxon>
        <taxon>Propionibacteriales</taxon>
        <taxon>Actinopolymorphaceae</taxon>
        <taxon>Actinopolymorpha</taxon>
    </lineage>
</organism>
<dbReference type="Gene3D" id="3.40.630.30">
    <property type="match status" value="1"/>
</dbReference>